<dbReference type="VEuPathDB" id="TriTrypDB:TcG_05508"/>
<evidence type="ECO:0000313" key="1">
    <source>
        <dbReference type="EMBL" id="PWV16197.1"/>
    </source>
</evidence>
<organism evidence="1 2">
    <name type="scientific">Trypanosoma cruzi</name>
    <dbReference type="NCBI Taxonomy" id="5693"/>
    <lineage>
        <taxon>Eukaryota</taxon>
        <taxon>Discoba</taxon>
        <taxon>Euglenozoa</taxon>
        <taxon>Kinetoplastea</taxon>
        <taxon>Metakinetoplastina</taxon>
        <taxon>Trypanosomatida</taxon>
        <taxon>Trypanosomatidae</taxon>
        <taxon>Trypanosoma</taxon>
        <taxon>Schizotrypanum</taxon>
    </lineage>
</organism>
<name>A0A2V2X5V8_TRYCR</name>
<dbReference type="VEuPathDB" id="TriTrypDB:TCSYLVIO_003969"/>
<dbReference type="VEuPathDB" id="TriTrypDB:C4B63_20g323"/>
<dbReference type="VEuPathDB" id="TriTrypDB:TCDM_07325"/>
<evidence type="ECO:0000313" key="2">
    <source>
        <dbReference type="Proteomes" id="UP000246078"/>
    </source>
</evidence>
<protein>
    <submittedName>
        <fullName evidence="1">Uncharacterized protein</fullName>
    </submittedName>
</protein>
<dbReference type="VEuPathDB" id="TriTrypDB:TcCL_NonESM02323"/>
<comment type="caution">
    <text evidence="1">The sequence shown here is derived from an EMBL/GenBank/DDBJ whole genome shotgun (WGS) entry which is preliminary data.</text>
</comment>
<gene>
    <name evidence="1" type="ORF">C3747_25g203</name>
</gene>
<dbReference type="VEuPathDB" id="TriTrypDB:TcCLB.507673.40"/>
<dbReference type="VEuPathDB" id="TriTrypDB:Tc_MARK_2664"/>
<dbReference type="VEuPathDB" id="TriTrypDB:BCY84_03483"/>
<dbReference type="VEuPathDB" id="TriTrypDB:TcCLB.506199.30"/>
<reference evidence="1 2" key="1">
    <citation type="journal article" date="2018" name="Microb. Genom.">
        <title>Expanding an expanded genome: long-read sequencing of Trypanosoma cruzi.</title>
        <authorList>
            <person name="Berna L."/>
            <person name="Rodriguez M."/>
            <person name="Chiribao M.L."/>
            <person name="Parodi-Talice A."/>
            <person name="Pita S."/>
            <person name="Rijo G."/>
            <person name="Alvarez-Valin F."/>
            <person name="Robello C."/>
        </authorList>
    </citation>
    <scope>NUCLEOTIDE SEQUENCE [LARGE SCALE GENOMIC DNA]</scope>
    <source>
        <strain evidence="1 2">TCC</strain>
    </source>
</reference>
<dbReference type="VEuPathDB" id="TriTrypDB:C3747_25g203"/>
<dbReference type="Proteomes" id="UP000246078">
    <property type="component" value="Unassembled WGS sequence"/>
</dbReference>
<accession>A0A2V2X5V8</accession>
<dbReference type="EMBL" id="PRFC01000025">
    <property type="protein sequence ID" value="PWV16197.1"/>
    <property type="molecule type" value="Genomic_DNA"/>
</dbReference>
<sequence>MYSLQQVRRELRIWPSPPLHRRKMPLVMAATPWTARGNEYLLQTAINAYQCQVLALRRNTFSRARPAADALHERVLFCALLQHAITPWTLLTGQRRFCAGMKERGSSYHPDHLRLMKIYLRIESPKLLELISMPRNSLGTFRRRGLTSLLLWRSTSLRTHPWGKKYILDEVQRVHGIRACRATSADYAHSTPFEIRL</sequence>
<dbReference type="VEuPathDB" id="TriTrypDB:ECC02_008798"/>
<dbReference type="AlphaFoldDB" id="A0A2V2X5V8"/>
<proteinExistence type="predicted"/>
<dbReference type="VEuPathDB" id="TriTrypDB:TcBrA4_0075450"/>